<name>A0ABX2D605_9CYAN</name>
<keyword evidence="2" id="KW-1185">Reference proteome</keyword>
<sequence length="72" mass="7932">MTEVMIICRVRSHFSPTRDCIIMNEGNCHLPQDRFCNKLGGNSVKLCNIQLKADTVSDAGGTVLPPEIVESQ</sequence>
<dbReference type="EMBL" id="SRRZ01000179">
    <property type="protein sequence ID" value="NQE38099.1"/>
    <property type="molecule type" value="Genomic_DNA"/>
</dbReference>
<reference evidence="1 2" key="1">
    <citation type="journal article" date="2020" name="Sci. Rep.">
        <title>A novel cyanobacterial geosmin producer, revising GeoA distribution and dispersion patterns in Bacteria.</title>
        <authorList>
            <person name="Churro C."/>
            <person name="Semedo-Aguiar A.P."/>
            <person name="Silva A.D."/>
            <person name="Pereira-Leal J.B."/>
            <person name="Leite R.B."/>
        </authorList>
    </citation>
    <scope>NUCLEOTIDE SEQUENCE [LARGE SCALE GENOMIC DNA]</scope>
    <source>
        <strain evidence="1 2">IPMA8</strain>
    </source>
</reference>
<dbReference type="Proteomes" id="UP000702425">
    <property type="component" value="Unassembled WGS sequence"/>
</dbReference>
<comment type="caution">
    <text evidence="1">The sequence shown here is derived from an EMBL/GenBank/DDBJ whole genome shotgun (WGS) entry which is preliminary data.</text>
</comment>
<protein>
    <submittedName>
        <fullName evidence="1">Uncharacterized protein</fullName>
    </submittedName>
</protein>
<accession>A0ABX2D605</accession>
<evidence type="ECO:0000313" key="1">
    <source>
        <dbReference type="EMBL" id="NQE38099.1"/>
    </source>
</evidence>
<organism evidence="1 2">
    <name type="scientific">Microcoleus asticus IPMA8</name>
    <dbReference type="NCBI Taxonomy" id="2563858"/>
    <lineage>
        <taxon>Bacteria</taxon>
        <taxon>Bacillati</taxon>
        <taxon>Cyanobacteriota</taxon>
        <taxon>Cyanophyceae</taxon>
        <taxon>Oscillatoriophycideae</taxon>
        <taxon>Oscillatoriales</taxon>
        <taxon>Microcoleaceae</taxon>
        <taxon>Microcoleus</taxon>
        <taxon>Microcoleus asticus</taxon>
    </lineage>
</organism>
<evidence type="ECO:0000313" key="2">
    <source>
        <dbReference type="Proteomes" id="UP000702425"/>
    </source>
</evidence>
<gene>
    <name evidence="1" type="ORF">E5S67_05883</name>
</gene>
<proteinExistence type="predicted"/>